<keyword evidence="4" id="KW-1185">Reference proteome</keyword>
<dbReference type="Proteomes" id="UP001244297">
    <property type="component" value="Unassembled WGS sequence"/>
</dbReference>
<evidence type="ECO:0008006" key="5">
    <source>
        <dbReference type="Google" id="ProtNLM"/>
    </source>
</evidence>
<protein>
    <recommendedName>
        <fullName evidence="5">ATPase</fullName>
    </recommendedName>
</protein>
<sequence length="169" mass="18201">MEHSRWTTADQPAERQAHLAPASGPGGPASPAKVVVLASVPAGSPAARGPAAEAASGKWPGVLERVRGAAQYIRHIEDRAQDYEVRVHELLEQVRADMRDADAKVRAAEQRTREIQARADALIGAAEERARVAEERAGSAEEWLRRISDAIESEFVVEPAPLKTGTQDA</sequence>
<dbReference type="RefSeq" id="WP_238285029.1">
    <property type="nucleotide sequence ID" value="NZ_BPQS01000002.1"/>
</dbReference>
<organism evidence="3 4">
    <name type="scientific">Methylobacterium longum</name>
    <dbReference type="NCBI Taxonomy" id="767694"/>
    <lineage>
        <taxon>Bacteria</taxon>
        <taxon>Pseudomonadati</taxon>
        <taxon>Pseudomonadota</taxon>
        <taxon>Alphaproteobacteria</taxon>
        <taxon>Hyphomicrobiales</taxon>
        <taxon>Methylobacteriaceae</taxon>
        <taxon>Methylobacterium</taxon>
    </lineage>
</organism>
<evidence type="ECO:0000256" key="1">
    <source>
        <dbReference type="SAM" id="Coils"/>
    </source>
</evidence>
<name>A0ABT8ARA2_9HYPH</name>
<dbReference type="EMBL" id="JAUFPT010000058">
    <property type="protein sequence ID" value="MDN3572407.1"/>
    <property type="molecule type" value="Genomic_DNA"/>
</dbReference>
<feature type="region of interest" description="Disordered" evidence="2">
    <location>
        <begin position="1"/>
        <end position="32"/>
    </location>
</feature>
<feature type="coiled-coil region" evidence="1">
    <location>
        <begin position="73"/>
        <end position="118"/>
    </location>
</feature>
<accession>A0ABT8ARA2</accession>
<keyword evidence="1" id="KW-0175">Coiled coil</keyword>
<feature type="compositionally biased region" description="Polar residues" evidence="2">
    <location>
        <begin position="1"/>
        <end position="10"/>
    </location>
</feature>
<evidence type="ECO:0000256" key="2">
    <source>
        <dbReference type="SAM" id="MobiDB-lite"/>
    </source>
</evidence>
<proteinExistence type="predicted"/>
<evidence type="ECO:0000313" key="3">
    <source>
        <dbReference type="EMBL" id="MDN3572407.1"/>
    </source>
</evidence>
<comment type="caution">
    <text evidence="3">The sequence shown here is derived from an EMBL/GenBank/DDBJ whole genome shotgun (WGS) entry which is preliminary data.</text>
</comment>
<reference evidence="4" key="1">
    <citation type="journal article" date="2019" name="Int. J. Syst. Evol. Microbiol.">
        <title>The Global Catalogue of Microorganisms (GCM) 10K type strain sequencing project: providing services to taxonomists for standard genome sequencing and annotation.</title>
        <authorList>
            <consortium name="The Broad Institute Genomics Platform"/>
            <consortium name="The Broad Institute Genome Sequencing Center for Infectious Disease"/>
            <person name="Wu L."/>
            <person name="Ma J."/>
        </authorList>
    </citation>
    <scope>NUCLEOTIDE SEQUENCE [LARGE SCALE GENOMIC DNA]</scope>
    <source>
        <strain evidence="4">CECT 7806</strain>
    </source>
</reference>
<evidence type="ECO:0000313" key="4">
    <source>
        <dbReference type="Proteomes" id="UP001244297"/>
    </source>
</evidence>
<gene>
    <name evidence="3" type="ORF">QWZ18_17470</name>
</gene>